<feature type="signal peptide" evidence="1">
    <location>
        <begin position="1"/>
        <end position="26"/>
    </location>
</feature>
<dbReference type="GO" id="GO:0016298">
    <property type="term" value="F:lipase activity"/>
    <property type="evidence" value="ECO:0007669"/>
    <property type="project" value="TreeGrafter"/>
</dbReference>
<evidence type="ECO:0000313" key="2">
    <source>
        <dbReference type="EMBL" id="AIG80737.1"/>
    </source>
</evidence>
<dbReference type="Proteomes" id="UP000028492">
    <property type="component" value="Chromosome"/>
</dbReference>
<evidence type="ECO:0000256" key="1">
    <source>
        <dbReference type="SAM" id="SignalP"/>
    </source>
</evidence>
<dbReference type="PANTHER" id="PTHR32015:SF1">
    <property type="entry name" value="LIPASE"/>
    <property type="match status" value="1"/>
</dbReference>
<dbReference type="EMBL" id="CP008953">
    <property type="protein sequence ID" value="AIG80737.1"/>
    <property type="molecule type" value="Genomic_DNA"/>
</dbReference>
<dbReference type="Gene3D" id="3.40.50.1820">
    <property type="entry name" value="alpha/beta hydrolase"/>
    <property type="match status" value="1"/>
</dbReference>
<name>A0A075V2U3_9PSEU</name>
<dbReference type="InterPro" id="IPR002918">
    <property type="entry name" value="Lipase_EstA/Esterase_EstB"/>
</dbReference>
<dbReference type="SUPFAM" id="SSF53474">
    <property type="entry name" value="alpha/beta-Hydrolases"/>
    <property type="match status" value="1"/>
</dbReference>
<proteinExistence type="predicted"/>
<keyword evidence="2" id="KW-0808">Transferase</keyword>
<feature type="chain" id="PRO_5001710303" evidence="1">
    <location>
        <begin position="27"/>
        <end position="314"/>
    </location>
</feature>
<dbReference type="Pfam" id="PF01674">
    <property type="entry name" value="Lipase_2"/>
    <property type="match status" value="1"/>
</dbReference>
<dbReference type="STRING" id="208439.AJAP_39785"/>
<keyword evidence="1" id="KW-0732">Signal</keyword>
<dbReference type="KEGG" id="aja:AJAP_39785"/>
<dbReference type="RefSeq" id="WP_038521080.1">
    <property type="nucleotide sequence ID" value="NZ_CP008953.1"/>
</dbReference>
<dbReference type="eggNOG" id="COG1075">
    <property type="taxonomic scope" value="Bacteria"/>
</dbReference>
<dbReference type="GO" id="GO:0016042">
    <property type="term" value="P:lipid catabolic process"/>
    <property type="evidence" value="ECO:0007669"/>
    <property type="project" value="InterPro"/>
</dbReference>
<dbReference type="InterPro" id="IPR029058">
    <property type="entry name" value="AB_hydrolase_fold"/>
</dbReference>
<dbReference type="HOGENOM" id="CLU_029537_1_2_11"/>
<keyword evidence="2" id="KW-0378">Hydrolase</keyword>
<accession>A0A075V2U3</accession>
<dbReference type="GO" id="GO:0016740">
    <property type="term" value="F:transferase activity"/>
    <property type="evidence" value="ECO:0007669"/>
    <property type="project" value="UniProtKB-KW"/>
</dbReference>
<evidence type="ECO:0000313" key="3">
    <source>
        <dbReference type="Proteomes" id="UP000028492"/>
    </source>
</evidence>
<organism evidence="2 3">
    <name type="scientific">Amycolatopsis japonica</name>
    <dbReference type="NCBI Taxonomy" id="208439"/>
    <lineage>
        <taxon>Bacteria</taxon>
        <taxon>Bacillati</taxon>
        <taxon>Actinomycetota</taxon>
        <taxon>Actinomycetes</taxon>
        <taxon>Pseudonocardiales</taxon>
        <taxon>Pseudonocardiaceae</taxon>
        <taxon>Amycolatopsis</taxon>
        <taxon>Amycolatopsis japonica group</taxon>
    </lineage>
</organism>
<protein>
    <submittedName>
        <fullName evidence="2">Putative acetyltransferase/hydrolase with alpha/beta hydrolase fold</fullName>
    </submittedName>
</protein>
<dbReference type="AlphaFoldDB" id="A0A075V2U3"/>
<reference evidence="2 3" key="1">
    <citation type="journal article" date="2014" name="J. Biotechnol.">
        <title>Complete genome sequence of the actinobacterium Amycolatopsis japonica MG417-CF17(T) (=DSM 44213T) producing (S,S)-N,N'-ethylenediaminedisuccinic acid.</title>
        <authorList>
            <person name="Stegmann E."/>
            <person name="Albersmeier A."/>
            <person name="Spohn M."/>
            <person name="Gert H."/>
            <person name="Weber T."/>
            <person name="Wohlleben W."/>
            <person name="Kalinowski J."/>
            <person name="Ruckert C."/>
        </authorList>
    </citation>
    <scope>NUCLEOTIDE SEQUENCE [LARGE SCALE GENOMIC DNA]</scope>
    <source>
        <strain evidence="3">MG417-CF17 (DSM 44213)</strain>
    </source>
</reference>
<gene>
    <name evidence="2" type="ORF">AJAP_39785</name>
</gene>
<keyword evidence="3" id="KW-1185">Reference proteome</keyword>
<dbReference type="PANTHER" id="PTHR32015">
    <property type="entry name" value="FASTING INDUCED LIPASE"/>
    <property type="match status" value="1"/>
</dbReference>
<sequence>MRTTKSLAATFLAAALALICASPATADEELPVPWTLAAALPAQAANPGGPPPGANDFDCRPSAAHPNPVVLTHGLGANQTVNWQTFGPLLKNQGYCVFSLTYGVPGEPLPIYQPGGLLPMEQSAKELSAFIDRVRGATGASKVDILGHSEGTLMPSYYVKFLGGASKVDKYVSLTPLWNGTTLFGASHLYALAGALGLAPGFNGILDPLCGSCRQFLRGSEFLTNLRSGNGVFQPGVTYTNIMTRYDEAVVPYTSGMGTGSNVKNIVLQDSCLLDLAEHAGVAADRNAAGHVLNALDPAHAKPVPCVPATPIGS</sequence>